<dbReference type="Proteomes" id="UP000324222">
    <property type="component" value="Unassembled WGS sequence"/>
</dbReference>
<feature type="region of interest" description="Disordered" evidence="1">
    <location>
        <begin position="50"/>
        <end position="79"/>
    </location>
</feature>
<accession>A0A5B7F0A6</accession>
<sequence length="79" mass="9073">MYAYNTQHQNPARRVPYQTHPGVEQCTPVLSANGVSSQHNSHYITLYLPSSVPSQQGRPYSPIQRWHPSTKRKTWSSNH</sequence>
<organism evidence="2 3">
    <name type="scientific">Portunus trituberculatus</name>
    <name type="common">Swimming crab</name>
    <name type="synonym">Neptunus trituberculatus</name>
    <dbReference type="NCBI Taxonomy" id="210409"/>
    <lineage>
        <taxon>Eukaryota</taxon>
        <taxon>Metazoa</taxon>
        <taxon>Ecdysozoa</taxon>
        <taxon>Arthropoda</taxon>
        <taxon>Crustacea</taxon>
        <taxon>Multicrustacea</taxon>
        <taxon>Malacostraca</taxon>
        <taxon>Eumalacostraca</taxon>
        <taxon>Eucarida</taxon>
        <taxon>Decapoda</taxon>
        <taxon>Pleocyemata</taxon>
        <taxon>Brachyura</taxon>
        <taxon>Eubrachyura</taxon>
        <taxon>Portunoidea</taxon>
        <taxon>Portunidae</taxon>
        <taxon>Portuninae</taxon>
        <taxon>Portunus</taxon>
    </lineage>
</organism>
<feature type="compositionally biased region" description="Basic residues" evidence="1">
    <location>
        <begin position="68"/>
        <end position="79"/>
    </location>
</feature>
<name>A0A5B7F0A6_PORTR</name>
<comment type="caution">
    <text evidence="2">The sequence shown here is derived from an EMBL/GenBank/DDBJ whole genome shotgun (WGS) entry which is preliminary data.</text>
</comment>
<dbReference type="AlphaFoldDB" id="A0A5B7F0A6"/>
<reference evidence="2 3" key="1">
    <citation type="submission" date="2019-05" db="EMBL/GenBank/DDBJ databases">
        <title>Another draft genome of Portunus trituberculatus and its Hox gene families provides insights of decapod evolution.</title>
        <authorList>
            <person name="Jeong J.-H."/>
            <person name="Song I."/>
            <person name="Kim S."/>
            <person name="Choi T."/>
            <person name="Kim D."/>
            <person name="Ryu S."/>
            <person name="Kim W."/>
        </authorList>
    </citation>
    <scope>NUCLEOTIDE SEQUENCE [LARGE SCALE GENOMIC DNA]</scope>
    <source>
        <tissue evidence="2">Muscle</tissue>
    </source>
</reference>
<gene>
    <name evidence="2" type="ORF">E2C01_031524</name>
</gene>
<evidence type="ECO:0000313" key="2">
    <source>
        <dbReference type="EMBL" id="MPC38024.1"/>
    </source>
</evidence>
<keyword evidence="3" id="KW-1185">Reference proteome</keyword>
<proteinExistence type="predicted"/>
<evidence type="ECO:0000313" key="3">
    <source>
        <dbReference type="Proteomes" id="UP000324222"/>
    </source>
</evidence>
<dbReference type="EMBL" id="VSRR010003954">
    <property type="protein sequence ID" value="MPC38024.1"/>
    <property type="molecule type" value="Genomic_DNA"/>
</dbReference>
<evidence type="ECO:0000256" key="1">
    <source>
        <dbReference type="SAM" id="MobiDB-lite"/>
    </source>
</evidence>
<protein>
    <submittedName>
        <fullName evidence="2">Uncharacterized protein</fullName>
    </submittedName>
</protein>